<evidence type="ECO:0000313" key="2">
    <source>
        <dbReference type="Proteomes" id="UP000018144"/>
    </source>
</evidence>
<dbReference type="EMBL" id="HF935830">
    <property type="protein sequence ID" value="CCX32329.1"/>
    <property type="molecule type" value="Genomic_DNA"/>
</dbReference>
<dbReference type="Proteomes" id="UP000018144">
    <property type="component" value="Unassembled WGS sequence"/>
</dbReference>
<evidence type="ECO:0000313" key="1">
    <source>
        <dbReference type="EMBL" id="CCX32329.1"/>
    </source>
</evidence>
<dbReference type="AlphaFoldDB" id="U4LJS8"/>
<keyword evidence="2" id="KW-1185">Reference proteome</keyword>
<reference evidence="1 2" key="1">
    <citation type="journal article" date="2013" name="PLoS Genet.">
        <title>The genome and development-dependent transcriptomes of Pyronema confluens: a window into fungal evolution.</title>
        <authorList>
            <person name="Traeger S."/>
            <person name="Altegoer F."/>
            <person name="Freitag M."/>
            <person name="Gabaldon T."/>
            <person name="Kempken F."/>
            <person name="Kumar A."/>
            <person name="Marcet-Houben M."/>
            <person name="Poggeler S."/>
            <person name="Stajich J.E."/>
            <person name="Nowrousian M."/>
        </authorList>
    </citation>
    <scope>NUCLEOTIDE SEQUENCE [LARGE SCALE GENOMIC DNA]</scope>
    <source>
        <strain evidence="2">CBS 100304</strain>
        <tissue evidence="1">Vegetative mycelium</tissue>
    </source>
</reference>
<proteinExistence type="predicted"/>
<organism evidence="1 2">
    <name type="scientific">Pyronema omphalodes (strain CBS 100304)</name>
    <name type="common">Pyronema confluens</name>
    <dbReference type="NCBI Taxonomy" id="1076935"/>
    <lineage>
        <taxon>Eukaryota</taxon>
        <taxon>Fungi</taxon>
        <taxon>Dikarya</taxon>
        <taxon>Ascomycota</taxon>
        <taxon>Pezizomycotina</taxon>
        <taxon>Pezizomycetes</taxon>
        <taxon>Pezizales</taxon>
        <taxon>Pyronemataceae</taxon>
        <taxon>Pyronema</taxon>
    </lineage>
</organism>
<sequence>MKLRLIVDCTTYPGPSISNSHLAFRAHTTQQPPTISRESPHVTPIFRWILLCRC</sequence>
<accession>U4LJS8</accession>
<gene>
    <name evidence="1" type="ORF">PCON_12961</name>
</gene>
<protein>
    <submittedName>
        <fullName evidence="1">Uncharacterized protein</fullName>
    </submittedName>
</protein>
<name>U4LJS8_PYROM</name>